<dbReference type="PANTHER" id="PTHR13812">
    <property type="entry name" value="KETIMINE REDUCTASE MU-CRYSTALLIN"/>
    <property type="match status" value="1"/>
</dbReference>
<dbReference type="InterPro" id="IPR003462">
    <property type="entry name" value="ODC_Mu_crystall"/>
</dbReference>
<protein>
    <submittedName>
        <fullName evidence="2">L-lysine cyclodeaminase</fullName>
        <ecNumber evidence="2">4.3.1.28</ecNumber>
    </submittedName>
</protein>
<sequence>MRRNRVFAGQSTGARAAATNSNRVFQLYNNSIFQGVDLVRNVHPETRITGHSEGNVVTKTAQIGPEDLAGKVSWTAIADAIEAGHRLPRARLGDQFLTRGPDTLLSRAAWIDGLGFGVKSMSRIAANRALGKPSVQGAMTVFDDLTGRPLAFVDGPLVTYWKTAGDSVLGARILARPDSRRLLILGAGVVAESLAHAYRDIFPALADIAIWNRSPAAAAELAARLAGQHIPARPAPDLAAAVAQADIIASATATVEPVLRGDWLRPGTHVDLIGAFTAEMREADDTLLQKARLFVDCRETVLHDIGELKIPLASGAIRESDVLGDLYDLTAGMPGRTGPRDITVFKNGGGAHLDLMTAHHLIRAAGLPVSLSDPEDRK</sequence>
<dbReference type="Proteomes" id="UP000277498">
    <property type="component" value="Unassembled WGS sequence"/>
</dbReference>
<dbReference type="GO" id="GO:0016491">
    <property type="term" value="F:oxidoreductase activity"/>
    <property type="evidence" value="ECO:0007669"/>
    <property type="project" value="UniProtKB-ARBA"/>
</dbReference>
<name>A0A3P5WLD4_9RHOB</name>
<dbReference type="InterPro" id="IPR023401">
    <property type="entry name" value="ODC_N"/>
</dbReference>
<accession>A0A3P5WLD4</accession>
<evidence type="ECO:0000313" key="2">
    <source>
        <dbReference type="EMBL" id="VDC22345.1"/>
    </source>
</evidence>
<keyword evidence="3" id="KW-1185">Reference proteome</keyword>
<dbReference type="EC" id="4.3.1.28" evidence="2"/>
<gene>
    <name evidence="2" type="primary">rapL_2</name>
    <name evidence="2" type="ORF">XINFAN_00746</name>
</gene>
<dbReference type="Pfam" id="PF02423">
    <property type="entry name" value="OCD_Mu_crystall"/>
    <property type="match status" value="1"/>
</dbReference>
<dbReference type="GO" id="GO:0005737">
    <property type="term" value="C:cytoplasm"/>
    <property type="evidence" value="ECO:0007669"/>
    <property type="project" value="TreeGrafter"/>
</dbReference>
<dbReference type="FunFam" id="3.40.50.720:FF:000311">
    <property type="entry name" value="Ornithine cyclodeaminase"/>
    <property type="match status" value="1"/>
</dbReference>
<evidence type="ECO:0000256" key="1">
    <source>
        <dbReference type="ARBA" id="ARBA00008903"/>
    </source>
</evidence>
<dbReference type="OrthoDB" id="9785971at2"/>
<organism evidence="2 3">
    <name type="scientific">Pseudogemmobacter humi</name>
    <dbReference type="NCBI Taxonomy" id="2483812"/>
    <lineage>
        <taxon>Bacteria</taxon>
        <taxon>Pseudomonadati</taxon>
        <taxon>Pseudomonadota</taxon>
        <taxon>Alphaproteobacteria</taxon>
        <taxon>Rhodobacterales</taxon>
        <taxon>Paracoccaceae</taxon>
        <taxon>Pseudogemmobacter</taxon>
    </lineage>
</organism>
<dbReference type="AlphaFoldDB" id="A0A3P5WLD4"/>
<dbReference type="EMBL" id="UXAW01000041">
    <property type="protein sequence ID" value="VDC22345.1"/>
    <property type="molecule type" value="Genomic_DNA"/>
</dbReference>
<dbReference type="SUPFAM" id="SSF51735">
    <property type="entry name" value="NAD(P)-binding Rossmann-fold domains"/>
    <property type="match status" value="1"/>
</dbReference>
<comment type="similarity">
    <text evidence="1">Belongs to the ornithine cyclodeaminase/mu-crystallin family.</text>
</comment>
<dbReference type="Gene3D" id="3.40.50.720">
    <property type="entry name" value="NAD(P)-binding Rossmann-like Domain"/>
    <property type="match status" value="1"/>
</dbReference>
<dbReference type="Gene3D" id="3.30.1780.10">
    <property type="entry name" value="ornithine cyclodeaminase, domain 1"/>
    <property type="match status" value="1"/>
</dbReference>
<dbReference type="InterPro" id="IPR036291">
    <property type="entry name" value="NAD(P)-bd_dom_sf"/>
</dbReference>
<proteinExistence type="inferred from homology"/>
<dbReference type="GO" id="GO:0019752">
    <property type="term" value="P:carboxylic acid metabolic process"/>
    <property type="evidence" value="ECO:0007669"/>
    <property type="project" value="UniProtKB-ARBA"/>
</dbReference>
<evidence type="ECO:0000313" key="3">
    <source>
        <dbReference type="Proteomes" id="UP000277498"/>
    </source>
</evidence>
<dbReference type="GO" id="GO:0016829">
    <property type="term" value="F:lyase activity"/>
    <property type="evidence" value="ECO:0007669"/>
    <property type="project" value="UniProtKB-KW"/>
</dbReference>
<dbReference type="PANTHER" id="PTHR13812:SF19">
    <property type="entry name" value="KETIMINE REDUCTASE MU-CRYSTALLIN"/>
    <property type="match status" value="1"/>
</dbReference>
<reference evidence="2 3" key="1">
    <citation type="submission" date="2018-11" db="EMBL/GenBank/DDBJ databases">
        <authorList>
            <person name="Criscuolo A."/>
        </authorList>
    </citation>
    <scope>NUCLEOTIDE SEQUENCE [LARGE SCALE GENOMIC DNA]</scope>
    <source>
        <strain evidence="2">ACIP111625</strain>
    </source>
</reference>
<keyword evidence="2" id="KW-0456">Lyase</keyword>